<keyword evidence="1" id="KW-0812">Transmembrane</keyword>
<evidence type="ECO:0000256" key="1">
    <source>
        <dbReference type="SAM" id="Phobius"/>
    </source>
</evidence>
<name>A0A0V8JNP3_9BACI</name>
<dbReference type="Proteomes" id="UP000053681">
    <property type="component" value="Unassembled WGS sequence"/>
</dbReference>
<gene>
    <name evidence="2" type="ORF">AS180_07055</name>
</gene>
<keyword evidence="1" id="KW-0472">Membrane</keyword>
<evidence type="ECO:0000313" key="2">
    <source>
        <dbReference type="EMBL" id="KSU88584.1"/>
    </source>
</evidence>
<evidence type="ECO:0000313" key="3">
    <source>
        <dbReference type="Proteomes" id="UP000053681"/>
    </source>
</evidence>
<feature type="transmembrane region" description="Helical" evidence="1">
    <location>
        <begin position="52"/>
        <end position="71"/>
    </location>
</feature>
<accession>A0A0V8JNP3</accession>
<dbReference type="RefSeq" id="WP_025910345.1">
    <property type="nucleotide sequence ID" value="NZ_KQ758637.1"/>
</dbReference>
<keyword evidence="1" id="KW-1133">Transmembrane helix</keyword>
<sequence>MIQTITAHLKQGLLSYRQAIWIARYLILGFIIFGTVEKILMFQSHELNGLQLTFELTAALICALIPFAYGIDSSTQE</sequence>
<organism evidence="2 3">
    <name type="scientific">Priestia veravalensis</name>
    <dbReference type="NCBI Taxonomy" id="1414648"/>
    <lineage>
        <taxon>Bacteria</taxon>
        <taxon>Bacillati</taxon>
        <taxon>Bacillota</taxon>
        <taxon>Bacilli</taxon>
        <taxon>Bacillales</taxon>
        <taxon>Bacillaceae</taxon>
        <taxon>Priestia</taxon>
    </lineage>
</organism>
<feature type="transmembrane region" description="Helical" evidence="1">
    <location>
        <begin position="20"/>
        <end position="40"/>
    </location>
</feature>
<dbReference type="AlphaFoldDB" id="A0A0V8JNP3"/>
<keyword evidence="3" id="KW-1185">Reference proteome</keyword>
<proteinExistence type="predicted"/>
<reference evidence="2 3" key="1">
    <citation type="submission" date="2015-11" db="EMBL/GenBank/DDBJ databases">
        <title>Bacillus caseinolyticus sp nov.</title>
        <authorList>
            <person name="Dastager S.G."/>
            <person name="Mawlankar R."/>
        </authorList>
    </citation>
    <scope>NUCLEOTIDE SEQUENCE [LARGE SCALE GENOMIC DNA]</scope>
    <source>
        <strain evidence="2 3">SGD-V-76</strain>
    </source>
</reference>
<protein>
    <submittedName>
        <fullName evidence="2">Uncharacterized protein</fullName>
    </submittedName>
</protein>
<comment type="caution">
    <text evidence="2">The sequence shown here is derived from an EMBL/GenBank/DDBJ whole genome shotgun (WGS) entry which is preliminary data.</text>
</comment>
<dbReference type="EMBL" id="LNQP01000019">
    <property type="protein sequence ID" value="KSU88584.1"/>
    <property type="molecule type" value="Genomic_DNA"/>
</dbReference>